<evidence type="ECO:0000256" key="1">
    <source>
        <dbReference type="ARBA" id="ARBA00022448"/>
    </source>
</evidence>
<evidence type="ECO:0000256" key="3">
    <source>
        <dbReference type="ARBA" id="ARBA00022723"/>
    </source>
</evidence>
<sequence length="272" mass="30224">MKLMNQPSRSNRSTGAGKPRYYMKKNRIFSRTRRISWLLVPLFALGALYLPLLGLGVLGIMIIITGTGFFQGRFFCGRLCPHGSLFDRFMLPLSLNRKIPSFFTSPVTKWGFFSLYMVMFALRIGQVVPLWGDLEFLHRLGDLMGIQYLAMPTVAGITLSFLNPRTWCTVCPMGTFGEVLHNAGTALKANRSRDRKLTLSNPEKCISCGICARVCPMQLSPYTSFDDKGQFSNSACLRCGVCAAHCPPGILSFANADEAEQFTRSEAPSGNF</sequence>
<dbReference type="PROSITE" id="PS51379">
    <property type="entry name" value="4FE4S_FER_2"/>
    <property type="match status" value="2"/>
</dbReference>
<dbReference type="PANTHER" id="PTHR30176">
    <property type="entry name" value="FERREDOXIN-TYPE PROTEIN NAPH"/>
    <property type="match status" value="1"/>
</dbReference>
<evidence type="ECO:0000256" key="5">
    <source>
        <dbReference type="ARBA" id="ARBA00023004"/>
    </source>
</evidence>
<dbReference type="InterPro" id="IPR017900">
    <property type="entry name" value="4Fe4S_Fe_S_CS"/>
</dbReference>
<dbReference type="Pfam" id="PF12801">
    <property type="entry name" value="Fer4_5"/>
    <property type="match status" value="2"/>
</dbReference>
<dbReference type="RefSeq" id="WP_083944017.1">
    <property type="nucleotide sequence ID" value="NZ_FTMS01000019.1"/>
</dbReference>
<keyword evidence="10" id="KW-1185">Reference proteome</keyword>
<dbReference type="Pfam" id="PF13237">
    <property type="entry name" value="Fer4_10"/>
    <property type="match status" value="1"/>
</dbReference>
<feature type="domain" description="4Fe-4S ferredoxin-type" evidence="8">
    <location>
        <begin position="227"/>
        <end position="256"/>
    </location>
</feature>
<evidence type="ECO:0000313" key="9">
    <source>
        <dbReference type="EMBL" id="SIQ94314.1"/>
    </source>
</evidence>
<keyword evidence="4" id="KW-0249">Electron transport</keyword>
<evidence type="ECO:0000256" key="6">
    <source>
        <dbReference type="ARBA" id="ARBA00023014"/>
    </source>
</evidence>
<organism evidence="9 10">
    <name type="scientific">Alkalispirochaeta americana</name>
    <dbReference type="NCBI Taxonomy" id="159291"/>
    <lineage>
        <taxon>Bacteria</taxon>
        <taxon>Pseudomonadati</taxon>
        <taxon>Spirochaetota</taxon>
        <taxon>Spirochaetia</taxon>
        <taxon>Spirochaetales</taxon>
        <taxon>Spirochaetaceae</taxon>
        <taxon>Alkalispirochaeta</taxon>
    </lineage>
</organism>
<protein>
    <submittedName>
        <fullName evidence="9">4Fe-4S binding domain-containing protein</fullName>
    </submittedName>
</protein>
<keyword evidence="7" id="KW-0812">Transmembrane</keyword>
<dbReference type="PROSITE" id="PS00198">
    <property type="entry name" value="4FE4S_FER_1"/>
    <property type="match status" value="2"/>
</dbReference>
<keyword evidence="7" id="KW-0472">Membrane</keyword>
<evidence type="ECO:0000313" key="10">
    <source>
        <dbReference type="Proteomes" id="UP000186400"/>
    </source>
</evidence>
<keyword evidence="1" id="KW-0813">Transport</keyword>
<reference evidence="9 10" key="1">
    <citation type="submission" date="2017-01" db="EMBL/GenBank/DDBJ databases">
        <authorList>
            <person name="Mah S.A."/>
            <person name="Swanson W.J."/>
            <person name="Moy G.W."/>
            <person name="Vacquier V.D."/>
        </authorList>
    </citation>
    <scope>NUCLEOTIDE SEQUENCE [LARGE SCALE GENOMIC DNA]</scope>
    <source>
        <strain evidence="9 10">ASpG1</strain>
    </source>
</reference>
<dbReference type="GO" id="GO:0051539">
    <property type="term" value="F:4 iron, 4 sulfur cluster binding"/>
    <property type="evidence" value="ECO:0007669"/>
    <property type="project" value="UniProtKB-KW"/>
</dbReference>
<keyword evidence="7" id="KW-1133">Transmembrane helix</keyword>
<proteinExistence type="predicted"/>
<feature type="transmembrane region" description="Helical" evidence="7">
    <location>
        <begin position="35"/>
        <end position="64"/>
    </location>
</feature>
<dbReference type="PANTHER" id="PTHR30176:SF3">
    <property type="entry name" value="FERREDOXIN-TYPE PROTEIN NAPH"/>
    <property type="match status" value="1"/>
</dbReference>
<keyword evidence="2" id="KW-0004">4Fe-4S</keyword>
<keyword evidence="3" id="KW-0479">Metal-binding</keyword>
<evidence type="ECO:0000259" key="8">
    <source>
        <dbReference type="PROSITE" id="PS51379"/>
    </source>
</evidence>
<evidence type="ECO:0000256" key="7">
    <source>
        <dbReference type="SAM" id="Phobius"/>
    </source>
</evidence>
<dbReference type="InterPro" id="IPR051684">
    <property type="entry name" value="Electron_Trans/Redox"/>
</dbReference>
<evidence type="ECO:0000256" key="2">
    <source>
        <dbReference type="ARBA" id="ARBA00022485"/>
    </source>
</evidence>
<dbReference type="Gene3D" id="3.30.70.20">
    <property type="match status" value="1"/>
</dbReference>
<dbReference type="SUPFAM" id="SSF54862">
    <property type="entry name" value="4Fe-4S ferredoxins"/>
    <property type="match status" value="1"/>
</dbReference>
<dbReference type="AlphaFoldDB" id="A0A1N6WW22"/>
<dbReference type="GO" id="GO:0005886">
    <property type="term" value="C:plasma membrane"/>
    <property type="evidence" value="ECO:0007669"/>
    <property type="project" value="TreeGrafter"/>
</dbReference>
<dbReference type="STRING" id="159291.SAMN05920897_11913"/>
<evidence type="ECO:0000256" key="4">
    <source>
        <dbReference type="ARBA" id="ARBA00022982"/>
    </source>
</evidence>
<dbReference type="OrthoDB" id="9786132at2"/>
<keyword evidence="6" id="KW-0411">Iron-sulfur</keyword>
<accession>A0A1N6WW22</accession>
<dbReference type="EMBL" id="FTMS01000019">
    <property type="protein sequence ID" value="SIQ94314.1"/>
    <property type="molecule type" value="Genomic_DNA"/>
</dbReference>
<dbReference type="InterPro" id="IPR017896">
    <property type="entry name" value="4Fe4S_Fe-S-bd"/>
</dbReference>
<name>A0A1N6WW22_9SPIO</name>
<dbReference type="Proteomes" id="UP000186400">
    <property type="component" value="Unassembled WGS sequence"/>
</dbReference>
<gene>
    <name evidence="9" type="ORF">SAMN05920897_11913</name>
</gene>
<keyword evidence="5" id="KW-0408">Iron</keyword>
<feature type="domain" description="4Fe-4S ferredoxin-type" evidence="8">
    <location>
        <begin position="195"/>
        <end position="225"/>
    </location>
</feature>
<dbReference type="GO" id="GO:0046872">
    <property type="term" value="F:metal ion binding"/>
    <property type="evidence" value="ECO:0007669"/>
    <property type="project" value="UniProtKB-KW"/>
</dbReference>